<dbReference type="Pfam" id="PF26138">
    <property type="entry name" value="DUF8040"/>
    <property type="match status" value="1"/>
</dbReference>
<sequence>MFDRTYKGHQYVLDVLASHPERAYQCFGFLPDAFVSLRELLVSRKHLRDTKNMLVAEQLGIFLWGVAHAHSYLQLCEFFQHSLKTVSRYFNIVMCALVSFADEFINLPLAEAECYPFVCSNVLFYPYFMNVVGAINGTHIPVVVNNNLQNPYCNHKGFTSQNVMAALSFD</sequence>
<organism evidence="2 3">
    <name type="scientific">Dendrobium catenatum</name>
    <dbReference type="NCBI Taxonomy" id="906689"/>
    <lineage>
        <taxon>Eukaryota</taxon>
        <taxon>Viridiplantae</taxon>
        <taxon>Streptophyta</taxon>
        <taxon>Embryophyta</taxon>
        <taxon>Tracheophyta</taxon>
        <taxon>Spermatophyta</taxon>
        <taxon>Magnoliopsida</taxon>
        <taxon>Liliopsida</taxon>
        <taxon>Asparagales</taxon>
        <taxon>Orchidaceae</taxon>
        <taxon>Epidendroideae</taxon>
        <taxon>Malaxideae</taxon>
        <taxon>Dendrobiinae</taxon>
        <taxon>Dendrobium</taxon>
    </lineage>
</organism>
<evidence type="ECO:0000313" key="2">
    <source>
        <dbReference type="EMBL" id="PKU79072.1"/>
    </source>
</evidence>
<dbReference type="STRING" id="906689.A0A2I0WTT0"/>
<dbReference type="InterPro" id="IPR045249">
    <property type="entry name" value="HARBI1-like"/>
</dbReference>
<reference evidence="2 3" key="1">
    <citation type="journal article" date="2016" name="Sci. Rep.">
        <title>The Dendrobium catenatum Lindl. genome sequence provides insights into polysaccharide synthase, floral development and adaptive evolution.</title>
        <authorList>
            <person name="Zhang G.Q."/>
            <person name="Xu Q."/>
            <person name="Bian C."/>
            <person name="Tsai W.C."/>
            <person name="Yeh C.M."/>
            <person name="Liu K.W."/>
            <person name="Yoshida K."/>
            <person name="Zhang L.S."/>
            <person name="Chang S.B."/>
            <person name="Chen F."/>
            <person name="Shi Y."/>
            <person name="Su Y.Y."/>
            <person name="Zhang Y.Q."/>
            <person name="Chen L.J."/>
            <person name="Yin Y."/>
            <person name="Lin M."/>
            <person name="Huang H."/>
            <person name="Deng H."/>
            <person name="Wang Z.W."/>
            <person name="Zhu S.L."/>
            <person name="Zhao X."/>
            <person name="Deng C."/>
            <person name="Niu S.C."/>
            <person name="Huang J."/>
            <person name="Wang M."/>
            <person name="Liu G.H."/>
            <person name="Yang H.J."/>
            <person name="Xiao X.J."/>
            <person name="Hsiao Y.Y."/>
            <person name="Wu W.L."/>
            <person name="Chen Y.Y."/>
            <person name="Mitsuda N."/>
            <person name="Ohme-Takagi M."/>
            <person name="Luo Y.B."/>
            <person name="Van de Peer Y."/>
            <person name="Liu Z.J."/>
        </authorList>
    </citation>
    <scope>NUCLEOTIDE SEQUENCE [LARGE SCALE GENOMIC DNA]</scope>
    <source>
        <tissue evidence="2">The whole plant</tissue>
    </source>
</reference>
<accession>A0A2I0WTT0</accession>
<dbReference type="InterPro" id="IPR058353">
    <property type="entry name" value="DUF8040"/>
</dbReference>
<gene>
    <name evidence="2" type="ORF">MA16_Dca000416</name>
</gene>
<dbReference type="PANTHER" id="PTHR22930">
    <property type="match status" value="1"/>
</dbReference>
<dbReference type="EMBL" id="KZ502442">
    <property type="protein sequence ID" value="PKU79072.1"/>
    <property type="molecule type" value="Genomic_DNA"/>
</dbReference>
<dbReference type="PANTHER" id="PTHR22930:SF259">
    <property type="entry name" value="OS08G0106900 PROTEIN"/>
    <property type="match status" value="1"/>
</dbReference>
<reference evidence="2 3" key="2">
    <citation type="journal article" date="2017" name="Nature">
        <title>The Apostasia genome and the evolution of orchids.</title>
        <authorList>
            <person name="Zhang G.Q."/>
            <person name="Liu K.W."/>
            <person name="Li Z."/>
            <person name="Lohaus R."/>
            <person name="Hsiao Y.Y."/>
            <person name="Niu S.C."/>
            <person name="Wang J.Y."/>
            <person name="Lin Y.C."/>
            <person name="Xu Q."/>
            <person name="Chen L.J."/>
            <person name="Yoshida K."/>
            <person name="Fujiwara S."/>
            <person name="Wang Z.W."/>
            <person name="Zhang Y.Q."/>
            <person name="Mitsuda N."/>
            <person name="Wang M."/>
            <person name="Liu G.H."/>
            <person name="Pecoraro L."/>
            <person name="Huang H.X."/>
            <person name="Xiao X.J."/>
            <person name="Lin M."/>
            <person name="Wu X.Y."/>
            <person name="Wu W.L."/>
            <person name="Chen Y.Y."/>
            <person name="Chang S.B."/>
            <person name="Sakamoto S."/>
            <person name="Ohme-Takagi M."/>
            <person name="Yagi M."/>
            <person name="Zeng S.J."/>
            <person name="Shen C.Y."/>
            <person name="Yeh C.M."/>
            <person name="Luo Y.B."/>
            <person name="Tsai W.C."/>
            <person name="Van de Peer Y."/>
            <person name="Liu Z.J."/>
        </authorList>
    </citation>
    <scope>NUCLEOTIDE SEQUENCE [LARGE SCALE GENOMIC DNA]</scope>
    <source>
        <tissue evidence="2">The whole plant</tissue>
    </source>
</reference>
<dbReference type="AlphaFoldDB" id="A0A2I0WTT0"/>
<protein>
    <recommendedName>
        <fullName evidence="1">DUF8040 domain-containing protein</fullName>
    </recommendedName>
</protein>
<evidence type="ECO:0000313" key="3">
    <source>
        <dbReference type="Proteomes" id="UP000233837"/>
    </source>
</evidence>
<evidence type="ECO:0000259" key="1">
    <source>
        <dbReference type="Pfam" id="PF26138"/>
    </source>
</evidence>
<feature type="domain" description="DUF8040" evidence="1">
    <location>
        <begin position="5"/>
        <end position="98"/>
    </location>
</feature>
<proteinExistence type="predicted"/>
<keyword evidence="3" id="KW-1185">Reference proteome</keyword>
<name>A0A2I0WTT0_9ASPA</name>
<dbReference type="Proteomes" id="UP000233837">
    <property type="component" value="Unassembled WGS sequence"/>
</dbReference>